<feature type="compositionally biased region" description="Pro residues" evidence="1">
    <location>
        <begin position="1"/>
        <end position="21"/>
    </location>
</feature>
<gene>
    <name evidence="2" type="ORF">M422DRAFT_250403</name>
</gene>
<proteinExistence type="predicted"/>
<keyword evidence="3" id="KW-1185">Reference proteome</keyword>
<dbReference type="OrthoDB" id="2657487at2759"/>
<protein>
    <submittedName>
        <fullName evidence="2">Uncharacterized protein</fullName>
    </submittedName>
</protein>
<name>A0A0C9VG66_SPHS4</name>
<evidence type="ECO:0000256" key="1">
    <source>
        <dbReference type="SAM" id="MobiDB-lite"/>
    </source>
</evidence>
<dbReference type="EMBL" id="KN837109">
    <property type="protein sequence ID" value="KIJ45979.1"/>
    <property type="molecule type" value="Genomic_DNA"/>
</dbReference>
<evidence type="ECO:0000313" key="3">
    <source>
        <dbReference type="Proteomes" id="UP000054279"/>
    </source>
</evidence>
<evidence type="ECO:0000313" key="2">
    <source>
        <dbReference type="EMBL" id="KIJ45979.1"/>
    </source>
</evidence>
<dbReference type="AlphaFoldDB" id="A0A0C9VG66"/>
<dbReference type="Proteomes" id="UP000054279">
    <property type="component" value="Unassembled WGS sequence"/>
</dbReference>
<reference evidence="2 3" key="1">
    <citation type="submission" date="2014-06" db="EMBL/GenBank/DDBJ databases">
        <title>Evolutionary Origins and Diversification of the Mycorrhizal Mutualists.</title>
        <authorList>
            <consortium name="DOE Joint Genome Institute"/>
            <consortium name="Mycorrhizal Genomics Consortium"/>
            <person name="Kohler A."/>
            <person name="Kuo A."/>
            <person name="Nagy L.G."/>
            <person name="Floudas D."/>
            <person name="Copeland A."/>
            <person name="Barry K.W."/>
            <person name="Cichocki N."/>
            <person name="Veneault-Fourrey C."/>
            <person name="LaButti K."/>
            <person name="Lindquist E.A."/>
            <person name="Lipzen A."/>
            <person name="Lundell T."/>
            <person name="Morin E."/>
            <person name="Murat C."/>
            <person name="Riley R."/>
            <person name="Ohm R."/>
            <person name="Sun H."/>
            <person name="Tunlid A."/>
            <person name="Henrissat B."/>
            <person name="Grigoriev I.V."/>
            <person name="Hibbett D.S."/>
            <person name="Martin F."/>
        </authorList>
    </citation>
    <scope>NUCLEOTIDE SEQUENCE [LARGE SCALE GENOMIC DNA]</scope>
    <source>
        <strain evidence="2 3">SS14</strain>
    </source>
</reference>
<organism evidence="2 3">
    <name type="scientific">Sphaerobolus stellatus (strain SS14)</name>
    <dbReference type="NCBI Taxonomy" id="990650"/>
    <lineage>
        <taxon>Eukaryota</taxon>
        <taxon>Fungi</taxon>
        <taxon>Dikarya</taxon>
        <taxon>Basidiomycota</taxon>
        <taxon>Agaricomycotina</taxon>
        <taxon>Agaricomycetes</taxon>
        <taxon>Phallomycetidae</taxon>
        <taxon>Geastrales</taxon>
        <taxon>Sphaerobolaceae</taxon>
        <taxon>Sphaerobolus</taxon>
    </lineage>
</organism>
<feature type="region of interest" description="Disordered" evidence="1">
    <location>
        <begin position="318"/>
        <end position="346"/>
    </location>
</feature>
<accession>A0A0C9VG66</accession>
<dbReference type="HOGENOM" id="CLU_738039_0_0_1"/>
<feature type="region of interest" description="Disordered" evidence="1">
    <location>
        <begin position="1"/>
        <end position="39"/>
    </location>
</feature>
<sequence>MTGPLLPRPQQPAIRPKPPPLSTEQRKTNVQKSQDKEEAIHEDVSELMEMIDTRITELSKKHSKKNDYFRTCLYLTSEATRKKRKKSAFNAFMHLQAQKENADLPVGQKMGLVELVQSGAKKYEELTEVEKNEMIKVLETHTEGVEHGFRVSQRSRGQIIRHTMDQIHKQMLALKHQTGTSSFIFSTQNNTSVDNKPFFYATDHASRDFVRLGMKRDIMDTGIQYEGYLINNLAGSASNRQARLKRVRTCANQEQRLVLKHGFALEGWPLSKFRAPGDISSIEELEALESALENGVCCWIEQTDEELKEVRERMEVHKKARKKAPVEGDMSDSETSDAGSGKRKCSAKVKDAHSVKKCRISAATVDSDSNVSDAE</sequence>